<feature type="binding site" evidence="6">
    <location>
        <begin position="32"/>
        <end position="39"/>
    </location>
    <ligand>
        <name>ATP</name>
        <dbReference type="ChEBI" id="CHEBI:30616"/>
    </ligand>
</feature>
<dbReference type="HAMAP" id="MF_00065">
    <property type="entry name" value="Adenylyl_sulf_kinase"/>
    <property type="match status" value="1"/>
</dbReference>
<feature type="domain" description="APS kinase" evidence="8">
    <location>
        <begin position="25"/>
        <end position="173"/>
    </location>
</feature>
<feature type="active site" description="Phosphoserine intermediate" evidence="6">
    <location>
        <position position="106"/>
    </location>
</feature>
<dbReference type="CDD" id="cd02027">
    <property type="entry name" value="APSK"/>
    <property type="match status" value="1"/>
</dbReference>
<evidence type="ECO:0000256" key="7">
    <source>
        <dbReference type="RuleBase" id="RU004347"/>
    </source>
</evidence>
<comment type="pathway">
    <text evidence="6 7">Sulfur metabolism; hydrogen sulfide biosynthesis; sulfite from sulfate: step 2/3.</text>
</comment>
<comment type="function">
    <text evidence="6 7">Catalyzes the synthesis of activated sulfate.</text>
</comment>
<keyword evidence="5 6" id="KW-0067">ATP-binding</keyword>
<dbReference type="NCBIfam" id="TIGR00455">
    <property type="entry name" value="apsK"/>
    <property type="match status" value="1"/>
</dbReference>
<dbReference type="InterPro" id="IPR059117">
    <property type="entry name" value="APS_kinase_dom"/>
</dbReference>
<dbReference type="NCBIfam" id="NF003013">
    <property type="entry name" value="PRK03846.1"/>
    <property type="match status" value="1"/>
</dbReference>
<reference evidence="10" key="1">
    <citation type="journal article" date="2019" name="Int. J. Syst. Evol. Microbiol.">
        <title>The Global Catalogue of Microorganisms (GCM) 10K type strain sequencing project: providing services to taxonomists for standard genome sequencing and annotation.</title>
        <authorList>
            <consortium name="The Broad Institute Genomics Platform"/>
            <consortium name="The Broad Institute Genome Sequencing Center for Infectious Disease"/>
            <person name="Wu L."/>
            <person name="Ma J."/>
        </authorList>
    </citation>
    <scope>NUCLEOTIDE SEQUENCE [LARGE SCALE GENOMIC DNA]</scope>
    <source>
        <strain evidence="10">KCTC 42585</strain>
    </source>
</reference>
<dbReference type="Pfam" id="PF01583">
    <property type="entry name" value="APS_kinase"/>
    <property type="match status" value="1"/>
</dbReference>
<evidence type="ECO:0000256" key="1">
    <source>
        <dbReference type="ARBA" id="ARBA00001823"/>
    </source>
</evidence>
<accession>A0ABW5J090</accession>
<dbReference type="InterPro" id="IPR002891">
    <property type="entry name" value="APS"/>
</dbReference>
<keyword evidence="3 6" id="KW-0808">Transferase</keyword>
<evidence type="ECO:0000256" key="2">
    <source>
        <dbReference type="ARBA" id="ARBA00012121"/>
    </source>
</evidence>
<organism evidence="9 10">
    <name type="scientific">Salinimicrobium flavum</name>
    <dbReference type="NCBI Taxonomy" id="1737065"/>
    <lineage>
        <taxon>Bacteria</taxon>
        <taxon>Pseudomonadati</taxon>
        <taxon>Bacteroidota</taxon>
        <taxon>Flavobacteriia</taxon>
        <taxon>Flavobacteriales</taxon>
        <taxon>Flavobacteriaceae</taxon>
        <taxon>Salinimicrobium</taxon>
    </lineage>
</organism>
<keyword evidence="10" id="KW-1185">Reference proteome</keyword>
<protein>
    <recommendedName>
        <fullName evidence="2 6">Adenylyl-sulfate kinase</fullName>
        <ecNumber evidence="2 6">2.7.1.25</ecNumber>
    </recommendedName>
    <alternativeName>
        <fullName evidence="6">APS kinase</fullName>
    </alternativeName>
    <alternativeName>
        <fullName evidence="6">ATP adenosine-5'-phosphosulfate 3'-phosphotransferase</fullName>
    </alternativeName>
    <alternativeName>
        <fullName evidence="6">Adenosine-5'-phosphosulfate kinase</fullName>
    </alternativeName>
</protein>
<keyword evidence="6 7" id="KW-0418">Kinase</keyword>
<dbReference type="PANTHER" id="PTHR42700:SF1">
    <property type="entry name" value="SULFATE ADENYLYLTRANSFERASE"/>
    <property type="match status" value="1"/>
</dbReference>
<evidence type="ECO:0000313" key="10">
    <source>
        <dbReference type="Proteomes" id="UP001597468"/>
    </source>
</evidence>
<dbReference type="InterPro" id="IPR050512">
    <property type="entry name" value="Sulf_AdTrans/APS_kinase"/>
</dbReference>
<dbReference type="GO" id="GO:0004020">
    <property type="term" value="F:adenylylsulfate kinase activity"/>
    <property type="evidence" value="ECO:0007669"/>
    <property type="project" value="UniProtKB-EC"/>
</dbReference>
<dbReference type="Gene3D" id="3.40.50.300">
    <property type="entry name" value="P-loop containing nucleotide triphosphate hydrolases"/>
    <property type="match status" value="1"/>
</dbReference>
<dbReference type="InterPro" id="IPR027417">
    <property type="entry name" value="P-loop_NTPase"/>
</dbReference>
<dbReference type="RefSeq" id="WP_380752803.1">
    <property type="nucleotide sequence ID" value="NZ_JBHULT010000010.1"/>
</dbReference>
<dbReference type="SUPFAM" id="SSF52540">
    <property type="entry name" value="P-loop containing nucleoside triphosphate hydrolases"/>
    <property type="match status" value="1"/>
</dbReference>
<gene>
    <name evidence="6 9" type="primary">cysC</name>
    <name evidence="9" type="ORF">ACFSTG_11500</name>
</gene>
<evidence type="ECO:0000256" key="6">
    <source>
        <dbReference type="HAMAP-Rule" id="MF_00065"/>
    </source>
</evidence>
<comment type="catalytic activity">
    <reaction evidence="1 6 7">
        <text>adenosine 5'-phosphosulfate + ATP = 3'-phosphoadenylyl sulfate + ADP + H(+)</text>
        <dbReference type="Rhea" id="RHEA:24152"/>
        <dbReference type="ChEBI" id="CHEBI:15378"/>
        <dbReference type="ChEBI" id="CHEBI:30616"/>
        <dbReference type="ChEBI" id="CHEBI:58243"/>
        <dbReference type="ChEBI" id="CHEBI:58339"/>
        <dbReference type="ChEBI" id="CHEBI:456216"/>
        <dbReference type="EC" id="2.7.1.25"/>
    </reaction>
</comment>
<evidence type="ECO:0000313" key="9">
    <source>
        <dbReference type="EMBL" id="MFD2518524.1"/>
    </source>
</evidence>
<keyword evidence="6" id="KW-0597">Phosphoprotein</keyword>
<comment type="similarity">
    <text evidence="6 7">Belongs to the APS kinase family.</text>
</comment>
<evidence type="ECO:0000256" key="4">
    <source>
        <dbReference type="ARBA" id="ARBA00022741"/>
    </source>
</evidence>
<evidence type="ECO:0000256" key="3">
    <source>
        <dbReference type="ARBA" id="ARBA00022679"/>
    </source>
</evidence>
<dbReference type="Proteomes" id="UP001597468">
    <property type="component" value="Unassembled WGS sequence"/>
</dbReference>
<evidence type="ECO:0000256" key="5">
    <source>
        <dbReference type="ARBA" id="ARBA00022840"/>
    </source>
</evidence>
<sequence>MPTNIIKHKYHISREDRNRQNKHGSFVIWFTGLSGSGKSTIASKLEQRLFKERVKTYALDGDNIRSGLNKGLKFTREDRLENNRRIAEVAKLFMDAGMITITAFISPLKEDRVQAKEIIGKDNFLEIYVNTPLEICEERDVKGFYQKARSGEIKNFTGISSPYEAPEAPDFEIKTEEESVEEAVERLYMFLQKKFKLL</sequence>
<keyword evidence="4 6" id="KW-0547">Nucleotide-binding</keyword>
<proteinExistence type="inferred from homology"/>
<dbReference type="EC" id="2.7.1.25" evidence="2 6"/>
<evidence type="ECO:0000259" key="8">
    <source>
        <dbReference type="Pfam" id="PF01583"/>
    </source>
</evidence>
<name>A0ABW5J090_9FLAO</name>
<dbReference type="EMBL" id="JBHULT010000010">
    <property type="protein sequence ID" value="MFD2518524.1"/>
    <property type="molecule type" value="Genomic_DNA"/>
</dbReference>
<dbReference type="PANTHER" id="PTHR42700">
    <property type="entry name" value="SULFATE ADENYLYLTRANSFERASE"/>
    <property type="match status" value="1"/>
</dbReference>
<comment type="caution">
    <text evidence="9">The sequence shown here is derived from an EMBL/GenBank/DDBJ whole genome shotgun (WGS) entry which is preliminary data.</text>
</comment>